<comment type="caution">
    <text evidence="4">The sequence shown here is derived from an EMBL/GenBank/DDBJ whole genome shotgun (WGS) entry which is preliminary data.</text>
</comment>
<keyword evidence="1" id="KW-0808">Transferase</keyword>
<dbReference type="Gene3D" id="1.10.10.10">
    <property type="entry name" value="Winged helix-like DNA-binding domain superfamily/Winged helix DNA-binding domain"/>
    <property type="match status" value="1"/>
</dbReference>
<dbReference type="GO" id="GO:0016301">
    <property type="term" value="F:kinase activity"/>
    <property type="evidence" value="ECO:0007669"/>
    <property type="project" value="UniProtKB-KW"/>
</dbReference>
<dbReference type="InterPro" id="IPR036390">
    <property type="entry name" value="WH_DNA-bd_sf"/>
</dbReference>
<dbReference type="InterPro" id="IPR000792">
    <property type="entry name" value="Tscrpt_reg_LuxR_C"/>
</dbReference>
<dbReference type="Pfam" id="PF00294">
    <property type="entry name" value="PfkB"/>
    <property type="match status" value="1"/>
</dbReference>
<dbReference type="PROSITE" id="PS00583">
    <property type="entry name" value="PFKB_KINASES_1"/>
    <property type="match status" value="1"/>
</dbReference>
<evidence type="ECO:0000259" key="3">
    <source>
        <dbReference type="SMART" id="SM00421"/>
    </source>
</evidence>
<protein>
    <submittedName>
        <fullName evidence="4">Winged helix-turn-helix transcriptional regulator</fullName>
    </submittedName>
</protein>
<dbReference type="SUPFAM" id="SSF46785">
    <property type="entry name" value="Winged helix' DNA-binding domain"/>
    <property type="match status" value="1"/>
</dbReference>
<dbReference type="InterPro" id="IPR011611">
    <property type="entry name" value="PfkB_dom"/>
</dbReference>
<evidence type="ECO:0000256" key="1">
    <source>
        <dbReference type="ARBA" id="ARBA00022679"/>
    </source>
</evidence>
<name>A0A930YN21_9ACTN</name>
<dbReference type="InterPro" id="IPR036388">
    <property type="entry name" value="WH-like_DNA-bd_sf"/>
</dbReference>
<dbReference type="InterPro" id="IPR029056">
    <property type="entry name" value="Ribokinase-like"/>
</dbReference>
<dbReference type="CDD" id="cd01941">
    <property type="entry name" value="YeiC_kinase_like"/>
    <property type="match status" value="1"/>
</dbReference>
<evidence type="ECO:0000256" key="2">
    <source>
        <dbReference type="ARBA" id="ARBA00022777"/>
    </source>
</evidence>
<reference evidence="4" key="1">
    <citation type="submission" date="2020-04" db="EMBL/GenBank/DDBJ databases">
        <title>Deep metagenomics examines the oral microbiome during advanced dental caries in children, revealing novel taxa and co-occurrences with host molecules.</title>
        <authorList>
            <person name="Baker J.L."/>
            <person name="Morton J.T."/>
            <person name="Dinis M."/>
            <person name="Alvarez R."/>
            <person name="Tran N.C."/>
            <person name="Knight R."/>
            <person name="Edlund A."/>
        </authorList>
    </citation>
    <scope>NUCLEOTIDE SEQUENCE</scope>
    <source>
        <strain evidence="4">JCVI_38_bin.5</strain>
    </source>
</reference>
<dbReference type="EMBL" id="JABZGW010000072">
    <property type="protein sequence ID" value="MBF4807558.1"/>
    <property type="molecule type" value="Genomic_DNA"/>
</dbReference>
<dbReference type="Proteomes" id="UP000698335">
    <property type="component" value="Unassembled WGS sequence"/>
</dbReference>
<proteinExistence type="predicted"/>
<dbReference type="Gene3D" id="3.40.1190.20">
    <property type="match status" value="1"/>
</dbReference>
<organism evidence="4 5">
    <name type="scientific">Lancefieldella rimae</name>
    <dbReference type="NCBI Taxonomy" id="1383"/>
    <lineage>
        <taxon>Bacteria</taxon>
        <taxon>Bacillati</taxon>
        <taxon>Actinomycetota</taxon>
        <taxon>Coriobacteriia</taxon>
        <taxon>Coriobacteriales</taxon>
        <taxon>Atopobiaceae</taxon>
        <taxon>Lancefieldella</taxon>
    </lineage>
</organism>
<feature type="domain" description="HTH luxR-type" evidence="3">
    <location>
        <begin position="1"/>
        <end position="58"/>
    </location>
</feature>
<dbReference type="AlphaFoldDB" id="A0A930YN21"/>
<dbReference type="PANTHER" id="PTHR10584">
    <property type="entry name" value="SUGAR KINASE"/>
    <property type="match status" value="1"/>
</dbReference>
<evidence type="ECO:0000313" key="4">
    <source>
        <dbReference type="EMBL" id="MBF4807558.1"/>
    </source>
</evidence>
<dbReference type="SMART" id="SM00421">
    <property type="entry name" value="HTH_LUXR"/>
    <property type="match status" value="1"/>
</dbReference>
<dbReference type="Pfam" id="PF13412">
    <property type="entry name" value="HTH_24"/>
    <property type="match status" value="1"/>
</dbReference>
<keyword evidence="2" id="KW-0418">Kinase</keyword>
<dbReference type="InterPro" id="IPR002173">
    <property type="entry name" value="Carboh/pur_kinase_PfkB_CS"/>
</dbReference>
<evidence type="ECO:0000313" key="5">
    <source>
        <dbReference type="Proteomes" id="UP000698335"/>
    </source>
</evidence>
<dbReference type="PANTHER" id="PTHR10584:SF166">
    <property type="entry name" value="RIBOKINASE"/>
    <property type="match status" value="1"/>
</dbReference>
<accession>A0A930YN21</accession>
<sequence length="360" mass="38875">MLTEREQQIFNWIKEQPSITQKEIAERAGISRSSVSVHISNLTSKGAVLGRRYILCDAPYVMVIGAANMDIAGSPDGKLIASDSNPGAVRMSAGGVGRNIAHNLALLGSKVRLLTAFGQDANAQELKDGCCAVHVDIDPSMTIPGEPTSTYLFIMNEHGKMQLAIADMDIYRYLTPERMEERMDLIDHAAAVVIDTNLPQETLRYLADHVSAPIICDPVSTTKAKKIRHLIGRFHTLKPNRLEAELLSGITIHDDASLERAAKELLETGLKRVFISLGSDGLYCADENEAFKLPLHETKVVNMTGAGDAMVAGIAWAFTKKASLKRTGCIGLAAAEIATESASTINSALTGSAVLHRIKN</sequence>
<gene>
    <name evidence="4" type="ORF">HXK26_02525</name>
</gene>
<dbReference type="SUPFAM" id="SSF53613">
    <property type="entry name" value="Ribokinase-like"/>
    <property type="match status" value="1"/>
</dbReference>
<dbReference type="GO" id="GO:0006355">
    <property type="term" value="P:regulation of DNA-templated transcription"/>
    <property type="evidence" value="ECO:0007669"/>
    <property type="project" value="InterPro"/>
</dbReference>